<feature type="domain" description="M23ase beta-sheet core" evidence="3">
    <location>
        <begin position="244"/>
        <end position="332"/>
    </location>
</feature>
<dbReference type="InterPro" id="IPR011055">
    <property type="entry name" value="Dup_hybrid_motif"/>
</dbReference>
<dbReference type="InterPro" id="IPR008258">
    <property type="entry name" value="Transglycosylase_SLT_dom_1"/>
</dbReference>
<dbReference type="SUPFAM" id="SSF53955">
    <property type="entry name" value="Lysozyme-like"/>
    <property type="match status" value="1"/>
</dbReference>
<feature type="signal peptide" evidence="1">
    <location>
        <begin position="1"/>
        <end position="20"/>
    </location>
</feature>
<dbReference type="Gene3D" id="1.10.530.10">
    <property type="match status" value="1"/>
</dbReference>
<keyword evidence="1" id="KW-0732">Signal</keyword>
<dbReference type="EMBL" id="CP056041">
    <property type="protein sequence ID" value="QKZ24949.1"/>
    <property type="molecule type" value="Genomic_DNA"/>
</dbReference>
<evidence type="ECO:0000259" key="2">
    <source>
        <dbReference type="Pfam" id="PF01464"/>
    </source>
</evidence>
<protein>
    <submittedName>
        <fullName evidence="4">Peptidoglycan DD-metalloendopeptidase family protein</fullName>
    </submittedName>
</protein>
<evidence type="ECO:0000259" key="3">
    <source>
        <dbReference type="Pfam" id="PF01551"/>
    </source>
</evidence>
<feature type="domain" description="Transglycosylase SLT" evidence="2">
    <location>
        <begin position="60"/>
        <end position="175"/>
    </location>
</feature>
<dbReference type="PANTHER" id="PTHR21666:SF270">
    <property type="entry name" value="MUREIN HYDROLASE ACTIVATOR ENVC"/>
    <property type="match status" value="1"/>
</dbReference>
<proteinExistence type="predicted"/>
<evidence type="ECO:0000256" key="1">
    <source>
        <dbReference type="SAM" id="SignalP"/>
    </source>
</evidence>
<keyword evidence="5" id="KW-1185">Reference proteome</keyword>
<accession>A0A7H8TN28</accession>
<dbReference type="CDD" id="cd12797">
    <property type="entry name" value="M23_peptidase"/>
    <property type="match status" value="1"/>
</dbReference>
<dbReference type="AlphaFoldDB" id="A0A7H8TN28"/>
<gene>
    <name evidence="4" type="ORF">HUT05_25290</name>
</gene>
<name>A0A7H8TN28_STRCX</name>
<dbReference type="Proteomes" id="UP000509418">
    <property type="component" value="Chromosome"/>
</dbReference>
<sequence length="353" mass="36758">MAVCAGVGVPLAFSVGIVFAATSDNQDDSGGSGVSSGGKLRVGQGYVPAQYAGLIEKAAADCDQGLSPGILAAQIQQESGFNPDATSYEVRTDEDGNTYKVPLAKGISQFIDSTWADQGVDGDGDGVKDVRDPEDAIPAQGKMMCGLLKTAKKYPGYNGSPLELALAGYNAGWQWVDYYKGVPPERFAKGQTFHYVKNIIASAAKYMAPESGGGKLSSAGWTLPVNGSLGTPYHQQGSSWSSGYHTGVDFVAPTGTPVKAAGPGVVYSAGWAGPYGNQVIIRHDDGMYSQYAHLAKTPQVKAGQKVSGGQQIGVSGATGNVTGPHLHFEIRTGPAYGTDISPIPYLRKRGLDL</sequence>
<evidence type="ECO:0000313" key="4">
    <source>
        <dbReference type="EMBL" id="QKZ24949.1"/>
    </source>
</evidence>
<dbReference type="Pfam" id="PF01551">
    <property type="entry name" value="Peptidase_M23"/>
    <property type="match status" value="1"/>
</dbReference>
<evidence type="ECO:0000313" key="5">
    <source>
        <dbReference type="Proteomes" id="UP000509418"/>
    </source>
</evidence>
<organism evidence="4 5">
    <name type="scientific">Streptomyces chartreusis</name>
    <dbReference type="NCBI Taxonomy" id="1969"/>
    <lineage>
        <taxon>Bacteria</taxon>
        <taxon>Bacillati</taxon>
        <taxon>Actinomycetota</taxon>
        <taxon>Actinomycetes</taxon>
        <taxon>Kitasatosporales</taxon>
        <taxon>Streptomycetaceae</taxon>
        <taxon>Streptomyces</taxon>
    </lineage>
</organism>
<dbReference type="CDD" id="cd13399">
    <property type="entry name" value="Slt35-like"/>
    <property type="match status" value="1"/>
</dbReference>
<dbReference type="Gene3D" id="2.70.70.10">
    <property type="entry name" value="Glucose Permease (Domain IIA)"/>
    <property type="match status" value="1"/>
</dbReference>
<dbReference type="Pfam" id="PF01464">
    <property type="entry name" value="SLT"/>
    <property type="match status" value="1"/>
</dbReference>
<dbReference type="InterPro" id="IPR050570">
    <property type="entry name" value="Cell_wall_metabolism_enzyme"/>
</dbReference>
<dbReference type="GO" id="GO:0004222">
    <property type="term" value="F:metalloendopeptidase activity"/>
    <property type="evidence" value="ECO:0007669"/>
    <property type="project" value="TreeGrafter"/>
</dbReference>
<feature type="chain" id="PRO_5028922157" evidence="1">
    <location>
        <begin position="21"/>
        <end position="353"/>
    </location>
</feature>
<reference evidence="4 5" key="1">
    <citation type="submission" date="2020-06" db="EMBL/GenBank/DDBJ databases">
        <title>Genome mining for natural products.</title>
        <authorList>
            <person name="Zhang B."/>
            <person name="Shi J."/>
            <person name="Ge H."/>
        </authorList>
    </citation>
    <scope>NUCLEOTIDE SEQUENCE [LARGE SCALE GENOMIC DNA]</scope>
    <source>
        <strain evidence="4 5">NA02069</strain>
    </source>
</reference>
<dbReference type="PANTHER" id="PTHR21666">
    <property type="entry name" value="PEPTIDASE-RELATED"/>
    <property type="match status" value="1"/>
</dbReference>
<dbReference type="InterPro" id="IPR023346">
    <property type="entry name" value="Lysozyme-like_dom_sf"/>
</dbReference>
<dbReference type="SUPFAM" id="SSF51261">
    <property type="entry name" value="Duplicated hybrid motif"/>
    <property type="match status" value="1"/>
</dbReference>
<dbReference type="InterPro" id="IPR016047">
    <property type="entry name" value="M23ase_b-sheet_dom"/>
</dbReference>
<dbReference type="FunFam" id="2.70.70.10:FF:000013">
    <property type="entry name" value="Peptidase family M23"/>
    <property type="match status" value="1"/>
</dbReference>